<gene>
    <name evidence="1" type="ORF">BK131_02825</name>
</gene>
<proteinExistence type="predicted"/>
<reference evidence="1 2" key="1">
    <citation type="submission" date="2016-11" db="EMBL/GenBank/DDBJ databases">
        <title>Paenibacillus species isolates.</title>
        <authorList>
            <person name="Beno S.M."/>
        </authorList>
    </citation>
    <scope>NUCLEOTIDE SEQUENCE [LARGE SCALE GENOMIC DNA]</scope>
    <source>
        <strain evidence="1 2">FSL H8-0246</strain>
    </source>
</reference>
<accession>A0A1R1C4H7</accession>
<organism evidence="1 2">
    <name type="scientific">Paenibacillus amylolyticus</name>
    <dbReference type="NCBI Taxonomy" id="1451"/>
    <lineage>
        <taxon>Bacteria</taxon>
        <taxon>Bacillati</taxon>
        <taxon>Bacillota</taxon>
        <taxon>Bacilli</taxon>
        <taxon>Bacillales</taxon>
        <taxon>Paenibacillaceae</taxon>
        <taxon>Paenibacillus</taxon>
    </lineage>
</organism>
<sequence length="80" mass="9391">MNHDIAEFFQGILLNIDMFHNLQRLEPASAGLLVLDGKVTAWCTDEHFLTNDDCLRKRLEWVQFAHERCSQIMILKLYNV</sequence>
<evidence type="ECO:0000313" key="2">
    <source>
        <dbReference type="Proteomes" id="UP000187134"/>
    </source>
</evidence>
<comment type="caution">
    <text evidence="1">The sequence shown here is derived from an EMBL/GenBank/DDBJ whole genome shotgun (WGS) entry which is preliminary data.</text>
</comment>
<dbReference type="EMBL" id="MRTJ01000001">
    <property type="protein sequence ID" value="OMF16937.1"/>
    <property type="molecule type" value="Genomic_DNA"/>
</dbReference>
<dbReference type="RefSeq" id="WP_076330355.1">
    <property type="nucleotide sequence ID" value="NZ_MRTJ01000001.1"/>
</dbReference>
<dbReference type="Proteomes" id="UP000187134">
    <property type="component" value="Unassembled WGS sequence"/>
</dbReference>
<dbReference type="AlphaFoldDB" id="A0A1R1C4H7"/>
<name>A0A1R1C4H7_PAEAM</name>
<evidence type="ECO:0000313" key="1">
    <source>
        <dbReference type="EMBL" id="OMF16937.1"/>
    </source>
</evidence>
<protein>
    <submittedName>
        <fullName evidence="1">Uncharacterized protein</fullName>
    </submittedName>
</protein>